<evidence type="ECO:0000256" key="1">
    <source>
        <dbReference type="SAM" id="MobiDB-lite"/>
    </source>
</evidence>
<keyword evidence="3" id="KW-1185">Reference proteome</keyword>
<dbReference type="EMBL" id="DF977467">
    <property type="protein sequence ID" value="GAP85131.1"/>
    <property type="molecule type" value="Genomic_DNA"/>
</dbReference>
<feature type="region of interest" description="Disordered" evidence="1">
    <location>
        <begin position="312"/>
        <end position="332"/>
    </location>
</feature>
<reference evidence="2" key="1">
    <citation type="submission" date="2016-03" db="EMBL/GenBank/DDBJ databases">
        <title>Draft genome sequence of Rosellinia necatrix.</title>
        <authorList>
            <person name="Kanematsu S."/>
        </authorList>
    </citation>
    <scope>NUCLEOTIDE SEQUENCE [LARGE SCALE GENOMIC DNA]</scope>
    <source>
        <strain evidence="2">W97</strain>
    </source>
</reference>
<proteinExistence type="predicted"/>
<sequence>MAWKAPMRLADRARYSTIKLRNPQPKLVVRYLKSRSLDVLKATAPLRHGEGQHSPTEYDSGGTRTYRPITGEKTELEEMGYAKANAELERILESGQRLCWRIECGLISMEWRRSFQGCARRDHVRNIHLCDNWMFLAGSQTHEILATRSLYLKLDATQTLLNAIWFNPWIANGKLLSRNILNCMNPSVKGHVDWTTTRKQLTPQISIIQDNYLRYSRERAESRDSPDLLGPEGVLTATVHHESLAKAFSLLQTLDHLLVTMELRDHVARLIRLAKAVTRTAYRLLLIEERISMESDLKDSHECILELEAHLPKMPERPEHEGHDSDLENKVDNATAHVLLE</sequence>
<gene>
    <name evidence="2" type="ORF">SAMD00023353_2200650</name>
</gene>
<dbReference type="OrthoDB" id="5415565at2759"/>
<evidence type="ECO:0000313" key="3">
    <source>
        <dbReference type="Proteomes" id="UP000054516"/>
    </source>
</evidence>
<dbReference type="AlphaFoldDB" id="A0A1S7UNW8"/>
<organism evidence="2">
    <name type="scientific">Rosellinia necatrix</name>
    <name type="common">White root-rot fungus</name>
    <dbReference type="NCBI Taxonomy" id="77044"/>
    <lineage>
        <taxon>Eukaryota</taxon>
        <taxon>Fungi</taxon>
        <taxon>Dikarya</taxon>
        <taxon>Ascomycota</taxon>
        <taxon>Pezizomycotina</taxon>
        <taxon>Sordariomycetes</taxon>
        <taxon>Xylariomycetidae</taxon>
        <taxon>Xylariales</taxon>
        <taxon>Xylariaceae</taxon>
        <taxon>Rosellinia</taxon>
    </lineage>
</organism>
<dbReference type="Proteomes" id="UP000054516">
    <property type="component" value="Unassembled WGS sequence"/>
</dbReference>
<accession>A0A1S7UNW8</accession>
<protein>
    <submittedName>
        <fullName evidence="2">Uncharacterized protein</fullName>
    </submittedName>
</protein>
<evidence type="ECO:0000313" key="2">
    <source>
        <dbReference type="EMBL" id="GAP85131.1"/>
    </source>
</evidence>
<name>A0A1S7UNW8_ROSNE</name>
<feature type="compositionally biased region" description="Basic and acidic residues" evidence="1">
    <location>
        <begin position="312"/>
        <end position="331"/>
    </location>
</feature>